<dbReference type="RefSeq" id="WP_134777948.1">
    <property type="nucleotide sequence ID" value="NZ_JAYLLN010000025.1"/>
</dbReference>
<comment type="caution">
    <text evidence="2">The sequence shown here is derived from an EMBL/GenBank/DDBJ whole genome shotgun (WGS) entry which is preliminary data.</text>
</comment>
<evidence type="ECO:0000313" key="3">
    <source>
        <dbReference type="Proteomes" id="UP001363035"/>
    </source>
</evidence>
<keyword evidence="2" id="KW-0378">Hydrolase</keyword>
<reference evidence="2 3" key="1">
    <citation type="submission" date="2024-01" db="EMBL/GenBank/DDBJ databases">
        <title>Sphingobacterium tenebrionis sp. nov., a novel endophyte isolated from tenebrio molitor intestines.</title>
        <authorList>
            <person name="Zhang C."/>
        </authorList>
    </citation>
    <scope>NUCLEOTIDE SEQUENCE [LARGE SCALE GENOMIC DNA]</scope>
    <source>
        <strain evidence="2 3">PU5-4</strain>
    </source>
</reference>
<evidence type="ECO:0000259" key="1">
    <source>
        <dbReference type="Pfam" id="PF01182"/>
    </source>
</evidence>
<feature type="domain" description="Glucosamine/galactosamine-6-phosphate isomerase" evidence="1">
    <location>
        <begin position="13"/>
        <end position="231"/>
    </location>
</feature>
<gene>
    <name evidence="2" type="ORF">VJ786_10785</name>
</gene>
<sequence>MDVNEKMMAVFETKEAAGLAAGKAIEMQITDLLKVQEEVRIIFAAAPSQNETLDYLVNSTKIPWEKIIAFNMDEYIGLSDDAEQLFSNYLMGRIFNKVKVKKLHLIDPKNSVDNEIKRMTNLIHNAVIDIIILGIGQNGHIAFNDPPVADFEDSAVIKQVELDQVCRQQQVNDKCFLTIDEVPSQALTLTIPTIMSGKHLFCIVSGQHKAEAVYQTLHGEISINWPSTILRTHPDCKFYFDKNAYNYG</sequence>
<dbReference type="CDD" id="cd01399">
    <property type="entry name" value="GlcN6P_deaminase"/>
    <property type="match status" value="1"/>
</dbReference>
<dbReference type="EMBL" id="JAYLLN010000025">
    <property type="protein sequence ID" value="MEI5985387.1"/>
    <property type="molecule type" value="Genomic_DNA"/>
</dbReference>
<evidence type="ECO:0000313" key="2">
    <source>
        <dbReference type="EMBL" id="MEI5985387.1"/>
    </source>
</evidence>
<dbReference type="Pfam" id="PF01182">
    <property type="entry name" value="Glucosamine_iso"/>
    <property type="match status" value="1"/>
</dbReference>
<dbReference type="Gene3D" id="3.40.50.1360">
    <property type="match status" value="1"/>
</dbReference>
<dbReference type="SUPFAM" id="SSF100950">
    <property type="entry name" value="NagB/RpiA/CoA transferase-like"/>
    <property type="match status" value="1"/>
</dbReference>
<dbReference type="PANTHER" id="PTHR11280:SF6">
    <property type="entry name" value="GLUCOSAMINE-6-PHOSPHATE ISOMERASE NAGB"/>
    <property type="match status" value="1"/>
</dbReference>
<proteinExistence type="predicted"/>
<organism evidence="2 3">
    <name type="scientific">Sphingobacterium tenebrionis</name>
    <dbReference type="NCBI Taxonomy" id="3111775"/>
    <lineage>
        <taxon>Bacteria</taxon>
        <taxon>Pseudomonadati</taxon>
        <taxon>Bacteroidota</taxon>
        <taxon>Sphingobacteriia</taxon>
        <taxon>Sphingobacteriales</taxon>
        <taxon>Sphingobacteriaceae</taxon>
        <taxon>Sphingobacterium</taxon>
    </lineage>
</organism>
<dbReference type="InterPro" id="IPR004547">
    <property type="entry name" value="Glucosamine6P_isomerase"/>
</dbReference>
<name>A0ABU8I6P6_9SPHI</name>
<dbReference type="InterPro" id="IPR037171">
    <property type="entry name" value="NagB/RpiA_transferase-like"/>
</dbReference>
<keyword evidence="3" id="KW-1185">Reference proteome</keyword>
<dbReference type="PANTHER" id="PTHR11280">
    <property type="entry name" value="GLUCOSAMINE-6-PHOSPHATE ISOMERASE"/>
    <property type="match status" value="1"/>
</dbReference>
<dbReference type="GO" id="GO:0017057">
    <property type="term" value="F:6-phosphogluconolactonase activity"/>
    <property type="evidence" value="ECO:0007669"/>
    <property type="project" value="UniProtKB-EC"/>
</dbReference>
<dbReference type="Proteomes" id="UP001363035">
    <property type="component" value="Unassembled WGS sequence"/>
</dbReference>
<accession>A0ABU8I6P6</accession>
<dbReference type="EC" id="3.1.1.31" evidence="2"/>
<dbReference type="InterPro" id="IPR006148">
    <property type="entry name" value="Glc/Gal-6P_isomerase"/>
</dbReference>
<protein>
    <submittedName>
        <fullName evidence="2">6-phosphogluconolactonase</fullName>
        <ecNumber evidence="2">3.1.1.31</ecNumber>
    </submittedName>
</protein>